<dbReference type="OrthoDB" id="7108654at2759"/>
<dbReference type="Proteomes" id="UP000308730">
    <property type="component" value="Unassembled WGS sequence"/>
</dbReference>
<dbReference type="Pfam" id="PF04199">
    <property type="entry name" value="Cyclase"/>
    <property type="match status" value="1"/>
</dbReference>
<dbReference type="GO" id="GO:0004061">
    <property type="term" value="F:arylformamidase activity"/>
    <property type="evidence" value="ECO:0007669"/>
    <property type="project" value="InterPro"/>
</dbReference>
<dbReference type="InterPro" id="IPR007325">
    <property type="entry name" value="KFase/CYL"/>
</dbReference>
<name>A0A4S4MEJ1_9APHY</name>
<dbReference type="Gene3D" id="3.50.30.50">
    <property type="entry name" value="Putative cyclase"/>
    <property type="match status" value="1"/>
</dbReference>
<proteinExistence type="inferred from homology"/>
<evidence type="ECO:0000256" key="1">
    <source>
        <dbReference type="ARBA" id="ARBA00007865"/>
    </source>
</evidence>
<keyword evidence="3" id="KW-1185">Reference proteome</keyword>
<accession>A0A4S4MEJ1</accession>
<dbReference type="PANTHER" id="PTHR31118:SF12">
    <property type="entry name" value="CYCLASE-LIKE PROTEIN 2"/>
    <property type="match status" value="1"/>
</dbReference>
<dbReference type="SUPFAM" id="SSF102198">
    <property type="entry name" value="Putative cyclase"/>
    <property type="match status" value="1"/>
</dbReference>
<organism evidence="2 3">
    <name type="scientific">Antrodiella citrinella</name>
    <dbReference type="NCBI Taxonomy" id="2447956"/>
    <lineage>
        <taxon>Eukaryota</taxon>
        <taxon>Fungi</taxon>
        <taxon>Dikarya</taxon>
        <taxon>Basidiomycota</taxon>
        <taxon>Agaricomycotina</taxon>
        <taxon>Agaricomycetes</taxon>
        <taxon>Polyporales</taxon>
        <taxon>Steccherinaceae</taxon>
        <taxon>Antrodiella</taxon>
    </lineage>
</organism>
<dbReference type="InterPro" id="IPR037175">
    <property type="entry name" value="KFase_sf"/>
</dbReference>
<sequence>MGSHLGTHLDAPYRFHRDGQPAGALPLPLSTFVGPAIVVNVTNKAPHTRIMWKDVSSYEQRFRDGAKRKAIVLIRTGWSEYWDTQKYFDHPFLDTEVAQRILATGITVIGIDALSPDESVSPEREGSQWSQRDYGVHRTVLGSGHVIAENLTNLDAIQEGEWSVSLVPFKLTGGDGSPIRAFAGRREENNWR</sequence>
<evidence type="ECO:0008006" key="4">
    <source>
        <dbReference type="Google" id="ProtNLM"/>
    </source>
</evidence>
<reference evidence="2 3" key="1">
    <citation type="submission" date="2019-02" db="EMBL/GenBank/DDBJ databases">
        <title>Genome sequencing of the rare red list fungi Antrodiella citrinella (Flaviporus citrinellus).</title>
        <authorList>
            <person name="Buettner E."/>
            <person name="Kellner H."/>
        </authorList>
    </citation>
    <scope>NUCLEOTIDE SEQUENCE [LARGE SCALE GENOMIC DNA]</scope>
    <source>
        <strain evidence="2 3">DSM 108506</strain>
    </source>
</reference>
<comment type="caution">
    <text evidence="2">The sequence shown here is derived from an EMBL/GenBank/DDBJ whole genome shotgun (WGS) entry which is preliminary data.</text>
</comment>
<evidence type="ECO:0000313" key="2">
    <source>
        <dbReference type="EMBL" id="THH23081.1"/>
    </source>
</evidence>
<evidence type="ECO:0000313" key="3">
    <source>
        <dbReference type="Proteomes" id="UP000308730"/>
    </source>
</evidence>
<protein>
    <recommendedName>
        <fullName evidence="4">Cyclase</fullName>
    </recommendedName>
</protein>
<dbReference type="PANTHER" id="PTHR31118">
    <property type="entry name" value="CYCLASE-LIKE PROTEIN 2"/>
    <property type="match status" value="1"/>
</dbReference>
<dbReference type="GO" id="GO:0019441">
    <property type="term" value="P:L-tryptophan catabolic process to kynurenine"/>
    <property type="evidence" value="ECO:0007669"/>
    <property type="project" value="InterPro"/>
</dbReference>
<gene>
    <name evidence="2" type="ORF">EUX98_g8098</name>
</gene>
<comment type="similarity">
    <text evidence="1">Belongs to the Cyclase 1 superfamily.</text>
</comment>
<dbReference type="EMBL" id="SGPM01000397">
    <property type="protein sequence ID" value="THH23081.1"/>
    <property type="molecule type" value="Genomic_DNA"/>
</dbReference>
<dbReference type="AlphaFoldDB" id="A0A4S4MEJ1"/>